<dbReference type="GO" id="GO:0004553">
    <property type="term" value="F:hydrolase activity, hydrolyzing O-glycosyl compounds"/>
    <property type="evidence" value="ECO:0007669"/>
    <property type="project" value="InterPro"/>
</dbReference>
<dbReference type="AlphaFoldDB" id="A0A0A3A1Y7"/>
<organism evidence="2 3">
    <name type="scientific">Gallibacterium anatis 4895</name>
    <dbReference type="NCBI Taxonomy" id="1396510"/>
    <lineage>
        <taxon>Bacteria</taxon>
        <taxon>Pseudomonadati</taxon>
        <taxon>Pseudomonadota</taxon>
        <taxon>Gammaproteobacteria</taxon>
        <taxon>Pasteurellales</taxon>
        <taxon>Pasteurellaceae</taxon>
        <taxon>Gallibacterium</taxon>
    </lineage>
</organism>
<reference evidence="2 3" key="1">
    <citation type="submission" date="2014-07" db="EMBL/GenBank/DDBJ databases">
        <title>Chaperone-usher fimbriae in a diverse selection of Gallibacterium genomes.</title>
        <authorList>
            <person name="Kudirkiene E."/>
            <person name="Bager R.J."/>
            <person name="Johnson T.J."/>
            <person name="Bojesen A.M."/>
        </authorList>
    </citation>
    <scope>NUCLEOTIDE SEQUENCE [LARGE SCALE GENOMIC DNA]</scope>
    <source>
        <strain evidence="2 3">4895</strain>
    </source>
</reference>
<protein>
    <submittedName>
        <fullName evidence="2">Polyhydroxyalkanoate synthesis repressor PhaR</fullName>
    </submittedName>
</protein>
<dbReference type="InterPro" id="IPR029767">
    <property type="entry name" value="WecB-like"/>
</dbReference>
<evidence type="ECO:0000313" key="3">
    <source>
        <dbReference type="Proteomes" id="UP000030554"/>
    </source>
</evidence>
<dbReference type="CDD" id="cd03786">
    <property type="entry name" value="GTB_UDP-GlcNAc_2-Epimerase"/>
    <property type="match status" value="1"/>
</dbReference>
<gene>
    <name evidence="2" type="ORF">IO48_02445</name>
</gene>
<name>A0A0A3A1Y7_9PAST</name>
<feature type="domain" description="UDP-N-acetylglucosamine 2-epimerase" evidence="1">
    <location>
        <begin position="23"/>
        <end position="360"/>
    </location>
</feature>
<dbReference type="SUPFAM" id="SSF53756">
    <property type="entry name" value="UDP-Glycosyltransferase/glycogen phosphorylase"/>
    <property type="match status" value="1"/>
</dbReference>
<dbReference type="NCBIfam" id="TIGR03568">
    <property type="entry name" value="NeuC_NnaA"/>
    <property type="match status" value="1"/>
</dbReference>
<dbReference type="PANTHER" id="PTHR43174:SF3">
    <property type="entry name" value="UDP-N-ACETYLGLUCOSAMINE 2-EPIMERASE"/>
    <property type="match status" value="1"/>
</dbReference>
<dbReference type="RefSeq" id="WP_039162733.1">
    <property type="nucleotide sequence ID" value="NZ_JPJQ01000009.1"/>
</dbReference>
<accession>A0A0A3A1Y7</accession>
<evidence type="ECO:0000313" key="2">
    <source>
        <dbReference type="EMBL" id="KGQ63373.1"/>
    </source>
</evidence>
<dbReference type="Proteomes" id="UP000030554">
    <property type="component" value="Unassembled WGS sequence"/>
</dbReference>
<dbReference type="EMBL" id="JPJQ01000009">
    <property type="protein sequence ID" value="KGQ63373.1"/>
    <property type="molecule type" value="Genomic_DNA"/>
</dbReference>
<dbReference type="InterPro" id="IPR020004">
    <property type="entry name" value="UDP-GlcNAc_Epase"/>
</dbReference>
<proteinExistence type="predicted"/>
<dbReference type="Gene3D" id="3.40.50.2000">
    <property type="entry name" value="Glycogen Phosphorylase B"/>
    <property type="match status" value="2"/>
</dbReference>
<dbReference type="Pfam" id="PF02350">
    <property type="entry name" value="Epimerase_2"/>
    <property type="match status" value="1"/>
</dbReference>
<dbReference type="PANTHER" id="PTHR43174">
    <property type="entry name" value="UDP-N-ACETYLGLUCOSAMINE 2-EPIMERASE"/>
    <property type="match status" value="1"/>
</dbReference>
<sequence length="383" mass="43320">MKKLAYITGSRAEYGIVKRLLLKLQSNEDIDFSVIVTAMHLDRRYGYTIDTLIQDGINISHKIPLNLDSSSNAKIIDSMAECLSAFGNLFQEEKYDAIIILGDRYEMLSVAIAAAIHNIPIIHLHGGEKTLGNYDEFIRHSITKMAKLHLVSTEGYKKRVIQLGESPDSVINIGSLGAENSLSLPLLSREYIYNKIDYKLPYFVVLFHPETISGNNISEQIDQIINAISFFDNQYDFVFIGSNSDTGSNIIYEKLTAYASQNNYHYFASLTTEEYLSIVKYSRGLIGNSSSGLIEIPSLKVATINLGDRQKGRVRGKSVIDCEVKTESIINAIIQSQKNDFQQNLQCYENPYRKENSLQMAFDEIINFINSERSNLVKNFWDL</sequence>
<evidence type="ECO:0000259" key="1">
    <source>
        <dbReference type="Pfam" id="PF02350"/>
    </source>
</evidence>
<comment type="caution">
    <text evidence="2">The sequence shown here is derived from an EMBL/GenBank/DDBJ whole genome shotgun (WGS) entry which is preliminary data.</text>
</comment>
<dbReference type="GO" id="GO:0006047">
    <property type="term" value="P:UDP-N-acetylglucosamine metabolic process"/>
    <property type="evidence" value="ECO:0007669"/>
    <property type="project" value="InterPro"/>
</dbReference>
<dbReference type="InterPro" id="IPR003331">
    <property type="entry name" value="UDP_GlcNAc_Epimerase_2_dom"/>
</dbReference>